<dbReference type="SUPFAM" id="SSF116734">
    <property type="entry name" value="DNA methylase specificity domain"/>
    <property type="match status" value="2"/>
</dbReference>
<evidence type="ECO:0000256" key="1">
    <source>
        <dbReference type="ARBA" id="ARBA00010923"/>
    </source>
</evidence>
<dbReference type="Proteomes" id="UP000317316">
    <property type="component" value="Unassembled WGS sequence"/>
</dbReference>
<name>A0A544T1T7_9BACI</name>
<evidence type="ECO:0000256" key="2">
    <source>
        <dbReference type="ARBA" id="ARBA00022747"/>
    </source>
</evidence>
<gene>
    <name evidence="5" type="ORF">FG382_15820</name>
</gene>
<dbReference type="PANTHER" id="PTHR30408">
    <property type="entry name" value="TYPE-1 RESTRICTION ENZYME ECOKI SPECIFICITY PROTEIN"/>
    <property type="match status" value="1"/>
</dbReference>
<dbReference type="InterPro" id="IPR000055">
    <property type="entry name" value="Restrct_endonuc_typeI_TRD"/>
</dbReference>
<keyword evidence="3" id="KW-0238">DNA-binding</keyword>
<protein>
    <recommendedName>
        <fullName evidence="4">Type I restriction modification DNA specificity domain-containing protein</fullName>
    </recommendedName>
</protein>
<dbReference type="GO" id="GO:0003677">
    <property type="term" value="F:DNA binding"/>
    <property type="evidence" value="ECO:0007669"/>
    <property type="project" value="UniProtKB-KW"/>
</dbReference>
<evidence type="ECO:0000259" key="4">
    <source>
        <dbReference type="Pfam" id="PF01420"/>
    </source>
</evidence>
<dbReference type="RefSeq" id="WP_142539857.1">
    <property type="nucleotide sequence ID" value="NZ_BMIE01000007.1"/>
</dbReference>
<dbReference type="AlphaFoldDB" id="A0A544T1T7"/>
<dbReference type="Gene3D" id="3.90.220.20">
    <property type="entry name" value="DNA methylase specificity domains"/>
    <property type="match status" value="2"/>
</dbReference>
<feature type="domain" description="Type I restriction modification DNA specificity" evidence="4">
    <location>
        <begin position="1"/>
        <end position="182"/>
    </location>
</feature>
<dbReference type="InterPro" id="IPR052021">
    <property type="entry name" value="Type-I_RS_S_subunit"/>
</dbReference>
<evidence type="ECO:0000313" key="6">
    <source>
        <dbReference type="Proteomes" id="UP000317316"/>
    </source>
</evidence>
<accession>A0A544T1T7</accession>
<keyword evidence="2" id="KW-0680">Restriction system</keyword>
<reference evidence="5 6" key="1">
    <citation type="submission" date="2019-05" db="EMBL/GenBank/DDBJ databases">
        <title>Psychrobacillus vulpis sp. nov., a new species isolated from feces of a red fox that inhabits in The Tablas de Daimiel Natural Park, Albacete, Spain.</title>
        <authorList>
            <person name="Rodriguez M."/>
            <person name="Reina J.C."/>
            <person name="Bejar V."/>
            <person name="Llamas I."/>
        </authorList>
    </citation>
    <scope>NUCLEOTIDE SEQUENCE [LARGE SCALE GENOMIC DNA]</scope>
    <source>
        <strain evidence="5 6">NEAU-3TGS17</strain>
    </source>
</reference>
<dbReference type="Pfam" id="PF01420">
    <property type="entry name" value="Methylase_S"/>
    <property type="match status" value="2"/>
</dbReference>
<evidence type="ECO:0000313" key="5">
    <source>
        <dbReference type="EMBL" id="TQR11412.1"/>
    </source>
</evidence>
<dbReference type="OrthoDB" id="9795776at2"/>
<dbReference type="GO" id="GO:0009307">
    <property type="term" value="P:DNA restriction-modification system"/>
    <property type="evidence" value="ECO:0007669"/>
    <property type="project" value="UniProtKB-KW"/>
</dbReference>
<dbReference type="PANTHER" id="PTHR30408:SF13">
    <property type="entry name" value="TYPE I RESTRICTION ENZYME HINDI SPECIFICITY SUBUNIT"/>
    <property type="match status" value="1"/>
</dbReference>
<comment type="similarity">
    <text evidence="1">Belongs to the type-I restriction system S methylase family.</text>
</comment>
<organism evidence="5 6">
    <name type="scientific">Psychrobacillus lasiicapitis</name>
    <dbReference type="NCBI Taxonomy" id="1636719"/>
    <lineage>
        <taxon>Bacteria</taxon>
        <taxon>Bacillati</taxon>
        <taxon>Bacillota</taxon>
        <taxon>Bacilli</taxon>
        <taxon>Bacillales</taxon>
        <taxon>Bacillaceae</taxon>
        <taxon>Psychrobacillus</taxon>
    </lineage>
</organism>
<proteinExistence type="inferred from homology"/>
<dbReference type="EMBL" id="VDGH01000009">
    <property type="protein sequence ID" value="TQR11412.1"/>
    <property type="molecule type" value="Genomic_DNA"/>
</dbReference>
<sequence>MSNWTEKNLGDISKIITGPFGTQLHKSDYKSSGIAVIMPQNIGDRTISYEKIAFISEEDAKRLKRYVVHQNDIVYARRGDVEKHAFISEKEDGELCGTGCFLVRFESEEVIPEFISYYLNTPQIKKWILKNAVGSNMPNLNTDILKNVPVKFPDINIQKRIVKTMSLISKKILTNREINNNLDKMAYKTYMHLYFGKKPNGKVSDILVENSKSKIQVGDAKGIKGNYPFFTSGDTILEWDDYLVSGRNCYLNTGGNADVKFYVGKSAYSTDTWCITAKNGMEDYLFLMLKSITPELNIKFFQGTGLKHLQKPLLKYREIYIPSEQEIKFFNKKIQPMFNLIASNTRENQNLMNLRDWLLPILMNEQAIVEN</sequence>
<feature type="domain" description="Type I restriction modification DNA specificity" evidence="4">
    <location>
        <begin position="212"/>
        <end position="349"/>
    </location>
</feature>
<keyword evidence="6" id="KW-1185">Reference proteome</keyword>
<dbReference type="InterPro" id="IPR044946">
    <property type="entry name" value="Restrct_endonuc_typeI_TRD_sf"/>
</dbReference>
<evidence type="ECO:0000256" key="3">
    <source>
        <dbReference type="ARBA" id="ARBA00023125"/>
    </source>
</evidence>
<comment type="caution">
    <text evidence="5">The sequence shown here is derived from an EMBL/GenBank/DDBJ whole genome shotgun (WGS) entry which is preliminary data.</text>
</comment>